<dbReference type="AlphaFoldDB" id="A0A6N7XPX3"/>
<dbReference type="GO" id="GO:0050567">
    <property type="term" value="F:glutaminyl-tRNA synthase (glutamine-hydrolyzing) activity"/>
    <property type="evidence" value="ECO:0007669"/>
    <property type="project" value="UniProtKB-UniRule"/>
</dbReference>
<comment type="function">
    <text evidence="1">Allows the formation of correctly charged Asn-tRNA(Asn) or Gln-tRNA(Gln) through the transamidation of misacylated Asp-tRNA(Asn) or Glu-tRNA(Gln) in organisms which lack either or both of asparaginyl-tRNA or glutaminyl-tRNA synthetases. The reaction takes place in the presence of glutamine and ATP through an activated phospho-Asp-tRNA(Asn) or phospho-Glu-tRNA(Gln).</text>
</comment>
<dbReference type="Pfam" id="PF02686">
    <property type="entry name" value="GatC"/>
    <property type="match status" value="1"/>
</dbReference>
<keyword evidence="1" id="KW-0436">Ligase</keyword>
<gene>
    <name evidence="1" type="primary">gatC</name>
    <name evidence="2" type="ORF">FYJ68_07920</name>
</gene>
<comment type="catalytic activity">
    <reaction evidence="1">
        <text>L-glutamyl-tRNA(Gln) + L-glutamine + ATP + H2O = L-glutaminyl-tRNA(Gln) + L-glutamate + ADP + phosphate + H(+)</text>
        <dbReference type="Rhea" id="RHEA:17521"/>
        <dbReference type="Rhea" id="RHEA-COMP:9681"/>
        <dbReference type="Rhea" id="RHEA-COMP:9684"/>
        <dbReference type="ChEBI" id="CHEBI:15377"/>
        <dbReference type="ChEBI" id="CHEBI:15378"/>
        <dbReference type="ChEBI" id="CHEBI:29985"/>
        <dbReference type="ChEBI" id="CHEBI:30616"/>
        <dbReference type="ChEBI" id="CHEBI:43474"/>
        <dbReference type="ChEBI" id="CHEBI:58359"/>
        <dbReference type="ChEBI" id="CHEBI:78520"/>
        <dbReference type="ChEBI" id="CHEBI:78521"/>
        <dbReference type="ChEBI" id="CHEBI:456216"/>
    </reaction>
</comment>
<dbReference type="GO" id="GO:0016740">
    <property type="term" value="F:transferase activity"/>
    <property type="evidence" value="ECO:0007669"/>
    <property type="project" value="UniProtKB-KW"/>
</dbReference>
<keyword evidence="2" id="KW-0808">Transferase</keyword>
<dbReference type="EC" id="6.3.5.-" evidence="1"/>
<dbReference type="HAMAP" id="MF_00122">
    <property type="entry name" value="GatC"/>
    <property type="match status" value="1"/>
</dbReference>
<dbReference type="GO" id="GO:0006412">
    <property type="term" value="P:translation"/>
    <property type="evidence" value="ECO:0007669"/>
    <property type="project" value="UniProtKB-UniRule"/>
</dbReference>
<dbReference type="Proteomes" id="UP000469325">
    <property type="component" value="Unassembled WGS sequence"/>
</dbReference>
<sequence>MPLSQKDVAGIADYARIALTGDELQEMTAYMNEAVELLKPITEYDLDGVEPTFHPIGDLSNVMGGDVVDASVRALPIDVALKNAGSSEGRYFRVPSILGTEEGDR</sequence>
<dbReference type="EMBL" id="VUNC01000006">
    <property type="protein sequence ID" value="MST73034.1"/>
    <property type="molecule type" value="Genomic_DNA"/>
</dbReference>
<comment type="caution">
    <text evidence="2">The sequence shown here is derived from an EMBL/GenBank/DDBJ whole genome shotgun (WGS) entry which is preliminary data.</text>
</comment>
<dbReference type="InterPro" id="IPR003837">
    <property type="entry name" value="GatC"/>
</dbReference>
<keyword evidence="1" id="KW-0547">Nucleotide-binding</keyword>
<keyword evidence="1" id="KW-0648">Protein biosynthesis</keyword>
<proteinExistence type="inferred from homology"/>
<accession>A0A6N7XPX3</accession>
<dbReference type="InterPro" id="IPR036113">
    <property type="entry name" value="Asp/Glu-ADT_sf_sub_c"/>
</dbReference>
<keyword evidence="1" id="KW-0067">ATP-binding</keyword>
<dbReference type="SUPFAM" id="SSF141000">
    <property type="entry name" value="Glu-tRNAGln amidotransferase C subunit"/>
    <property type="match status" value="1"/>
</dbReference>
<comment type="similarity">
    <text evidence="1">Belongs to the GatC family.</text>
</comment>
<evidence type="ECO:0000256" key="1">
    <source>
        <dbReference type="HAMAP-Rule" id="MF_00122"/>
    </source>
</evidence>
<evidence type="ECO:0000313" key="3">
    <source>
        <dbReference type="Proteomes" id="UP000469325"/>
    </source>
</evidence>
<keyword evidence="3" id="KW-1185">Reference proteome</keyword>
<dbReference type="GO" id="GO:0006450">
    <property type="term" value="P:regulation of translational fidelity"/>
    <property type="evidence" value="ECO:0007669"/>
    <property type="project" value="InterPro"/>
</dbReference>
<comment type="catalytic activity">
    <reaction evidence="1">
        <text>L-aspartyl-tRNA(Asn) + L-glutamine + ATP + H2O = L-asparaginyl-tRNA(Asn) + L-glutamate + ADP + phosphate + 2 H(+)</text>
        <dbReference type="Rhea" id="RHEA:14513"/>
        <dbReference type="Rhea" id="RHEA-COMP:9674"/>
        <dbReference type="Rhea" id="RHEA-COMP:9677"/>
        <dbReference type="ChEBI" id="CHEBI:15377"/>
        <dbReference type="ChEBI" id="CHEBI:15378"/>
        <dbReference type="ChEBI" id="CHEBI:29985"/>
        <dbReference type="ChEBI" id="CHEBI:30616"/>
        <dbReference type="ChEBI" id="CHEBI:43474"/>
        <dbReference type="ChEBI" id="CHEBI:58359"/>
        <dbReference type="ChEBI" id="CHEBI:78515"/>
        <dbReference type="ChEBI" id="CHEBI:78516"/>
        <dbReference type="ChEBI" id="CHEBI:456216"/>
    </reaction>
</comment>
<dbReference type="RefSeq" id="WP_154435676.1">
    <property type="nucleotide sequence ID" value="NZ_VUNC01000006.1"/>
</dbReference>
<evidence type="ECO:0000313" key="2">
    <source>
        <dbReference type="EMBL" id="MST73034.1"/>
    </source>
</evidence>
<dbReference type="GO" id="GO:0005524">
    <property type="term" value="F:ATP binding"/>
    <property type="evidence" value="ECO:0007669"/>
    <property type="project" value="UniProtKB-KW"/>
</dbReference>
<reference evidence="2 3" key="1">
    <citation type="submission" date="2019-08" db="EMBL/GenBank/DDBJ databases">
        <title>In-depth cultivation of the pig gut microbiome towards novel bacterial diversity and tailored functional studies.</title>
        <authorList>
            <person name="Wylensek D."/>
            <person name="Hitch T.C.A."/>
            <person name="Clavel T."/>
        </authorList>
    </citation>
    <scope>NUCLEOTIDE SEQUENCE [LARGE SCALE GENOMIC DNA]</scope>
    <source>
        <strain evidence="2 3">CA-Schmier-601-WT-1</strain>
    </source>
</reference>
<organism evidence="2 3">
    <name type="scientific">Olsenella porci</name>
    <dbReference type="NCBI Taxonomy" id="2652279"/>
    <lineage>
        <taxon>Bacteria</taxon>
        <taxon>Bacillati</taxon>
        <taxon>Actinomycetota</taxon>
        <taxon>Coriobacteriia</taxon>
        <taxon>Coriobacteriales</taxon>
        <taxon>Atopobiaceae</taxon>
        <taxon>Olsenella</taxon>
    </lineage>
</organism>
<protein>
    <recommendedName>
        <fullName evidence="1">Aspartyl/glutamyl-tRNA(Asn/Gln) amidotransferase subunit C</fullName>
        <shortName evidence="1">Asp/Glu-ADT subunit C</shortName>
        <ecNumber evidence="1">6.3.5.-</ecNumber>
    </recommendedName>
</protein>
<comment type="subunit">
    <text evidence="1">Heterotrimer of A, B and C subunits.</text>
</comment>
<dbReference type="Gene3D" id="1.10.20.60">
    <property type="entry name" value="Glu-tRNAGln amidotransferase C subunit, N-terminal domain"/>
    <property type="match status" value="1"/>
</dbReference>
<name>A0A6N7XPX3_9ACTN</name>